<evidence type="ECO:0000256" key="1">
    <source>
        <dbReference type="SAM" id="MobiDB-lite"/>
    </source>
</evidence>
<sequence length="141" mass="14998">MEERRTGISLPPRASNPESVPPLAELGATPVVRQLTFWRDGFSFGDGPLLRYHDPKNVTILEGIHSGTVPPALLGIRSGQAVEVIVAKRTHEDYAAPRDVRQLPATDIAADAPSSSSSGGPIHTESEALREALLNTAAANK</sequence>
<comment type="caution">
    <text evidence="3">The sequence shown here is derived from an EMBL/GenBank/DDBJ whole genome shotgun (WGS) entry which is preliminary data.</text>
</comment>
<dbReference type="InterPro" id="IPR036241">
    <property type="entry name" value="NSFL1C_SEP_dom_sf"/>
</dbReference>
<proteinExistence type="predicted"/>
<dbReference type="AlphaFoldDB" id="A0AAD7G5K4"/>
<dbReference type="GO" id="GO:0043130">
    <property type="term" value="F:ubiquitin binding"/>
    <property type="evidence" value="ECO:0007669"/>
    <property type="project" value="TreeGrafter"/>
</dbReference>
<feature type="region of interest" description="Disordered" evidence="1">
    <location>
        <begin position="1"/>
        <end position="22"/>
    </location>
</feature>
<dbReference type="GO" id="GO:0061025">
    <property type="term" value="P:membrane fusion"/>
    <property type="evidence" value="ECO:0007669"/>
    <property type="project" value="TreeGrafter"/>
</dbReference>
<dbReference type="PANTHER" id="PTHR23333:SF20">
    <property type="entry name" value="NSFL1 COFACTOR P47"/>
    <property type="match status" value="1"/>
</dbReference>
<dbReference type="GO" id="GO:0005829">
    <property type="term" value="C:cytosol"/>
    <property type="evidence" value="ECO:0007669"/>
    <property type="project" value="TreeGrafter"/>
</dbReference>
<accession>A0AAD7G5K4</accession>
<feature type="compositionally biased region" description="Low complexity" evidence="1">
    <location>
        <begin position="108"/>
        <end position="122"/>
    </location>
</feature>
<dbReference type="SUPFAM" id="SSF102848">
    <property type="entry name" value="NSFL1 (p97 ATPase) cofactor p47, SEP domain"/>
    <property type="match status" value="1"/>
</dbReference>
<dbReference type="GO" id="GO:0000045">
    <property type="term" value="P:autophagosome assembly"/>
    <property type="evidence" value="ECO:0007669"/>
    <property type="project" value="TreeGrafter"/>
</dbReference>
<gene>
    <name evidence="3" type="ORF">B0H17DRAFT_949769</name>
</gene>
<dbReference type="GO" id="GO:0043161">
    <property type="term" value="P:proteasome-mediated ubiquitin-dependent protein catabolic process"/>
    <property type="evidence" value="ECO:0007669"/>
    <property type="project" value="TreeGrafter"/>
</dbReference>
<dbReference type="GO" id="GO:0031468">
    <property type="term" value="P:nuclear membrane reassembly"/>
    <property type="evidence" value="ECO:0007669"/>
    <property type="project" value="TreeGrafter"/>
</dbReference>
<keyword evidence="4" id="KW-1185">Reference proteome</keyword>
<protein>
    <submittedName>
        <fullName evidence="3">SEP domain-containing protein</fullName>
    </submittedName>
</protein>
<dbReference type="EMBL" id="JARKIE010000193">
    <property type="protein sequence ID" value="KAJ7668832.1"/>
    <property type="molecule type" value="Genomic_DNA"/>
</dbReference>
<dbReference type="SMART" id="SM00553">
    <property type="entry name" value="SEP"/>
    <property type="match status" value="1"/>
</dbReference>
<dbReference type="GO" id="GO:0005634">
    <property type="term" value="C:nucleus"/>
    <property type="evidence" value="ECO:0007669"/>
    <property type="project" value="TreeGrafter"/>
</dbReference>
<reference evidence="3" key="1">
    <citation type="submission" date="2023-03" db="EMBL/GenBank/DDBJ databases">
        <title>Massive genome expansion in bonnet fungi (Mycena s.s.) driven by repeated elements and novel gene families across ecological guilds.</title>
        <authorList>
            <consortium name="Lawrence Berkeley National Laboratory"/>
            <person name="Harder C.B."/>
            <person name="Miyauchi S."/>
            <person name="Viragh M."/>
            <person name="Kuo A."/>
            <person name="Thoen E."/>
            <person name="Andreopoulos B."/>
            <person name="Lu D."/>
            <person name="Skrede I."/>
            <person name="Drula E."/>
            <person name="Henrissat B."/>
            <person name="Morin E."/>
            <person name="Kohler A."/>
            <person name="Barry K."/>
            <person name="LaButti K."/>
            <person name="Morin E."/>
            <person name="Salamov A."/>
            <person name="Lipzen A."/>
            <person name="Mereny Z."/>
            <person name="Hegedus B."/>
            <person name="Baldrian P."/>
            <person name="Stursova M."/>
            <person name="Weitz H."/>
            <person name="Taylor A."/>
            <person name="Grigoriev I.V."/>
            <person name="Nagy L.G."/>
            <person name="Martin F."/>
            <person name="Kauserud H."/>
        </authorList>
    </citation>
    <scope>NUCLEOTIDE SEQUENCE</scope>
    <source>
        <strain evidence="3">CBHHK067</strain>
    </source>
</reference>
<dbReference type="Gene3D" id="3.30.420.210">
    <property type="entry name" value="SEP domain"/>
    <property type="match status" value="1"/>
</dbReference>
<dbReference type="GO" id="GO:0007030">
    <property type="term" value="P:Golgi organization"/>
    <property type="evidence" value="ECO:0007669"/>
    <property type="project" value="TreeGrafter"/>
</dbReference>
<evidence type="ECO:0000259" key="2">
    <source>
        <dbReference type="PROSITE" id="PS51399"/>
    </source>
</evidence>
<evidence type="ECO:0000313" key="3">
    <source>
        <dbReference type="EMBL" id="KAJ7668832.1"/>
    </source>
</evidence>
<dbReference type="PANTHER" id="PTHR23333">
    <property type="entry name" value="UBX DOMAIN CONTAINING PROTEIN"/>
    <property type="match status" value="1"/>
</dbReference>
<name>A0AAD7G5K4_MYCRO</name>
<dbReference type="PROSITE" id="PS51399">
    <property type="entry name" value="SEP"/>
    <property type="match status" value="1"/>
</dbReference>
<feature type="region of interest" description="Disordered" evidence="1">
    <location>
        <begin position="108"/>
        <end position="128"/>
    </location>
</feature>
<dbReference type="Proteomes" id="UP001221757">
    <property type="component" value="Unassembled WGS sequence"/>
</dbReference>
<dbReference type="InterPro" id="IPR012989">
    <property type="entry name" value="SEP_domain"/>
</dbReference>
<feature type="domain" description="SEP" evidence="2">
    <location>
        <begin position="30"/>
        <end position="95"/>
    </location>
</feature>
<dbReference type="FunFam" id="3.30.420.210:FF:000002">
    <property type="entry name" value="UBX domain-containing protein 1"/>
    <property type="match status" value="1"/>
</dbReference>
<evidence type="ECO:0000313" key="4">
    <source>
        <dbReference type="Proteomes" id="UP001221757"/>
    </source>
</evidence>
<organism evidence="3 4">
    <name type="scientific">Mycena rosella</name>
    <name type="common">Pink bonnet</name>
    <name type="synonym">Agaricus rosellus</name>
    <dbReference type="NCBI Taxonomy" id="1033263"/>
    <lineage>
        <taxon>Eukaryota</taxon>
        <taxon>Fungi</taxon>
        <taxon>Dikarya</taxon>
        <taxon>Basidiomycota</taxon>
        <taxon>Agaricomycotina</taxon>
        <taxon>Agaricomycetes</taxon>
        <taxon>Agaricomycetidae</taxon>
        <taxon>Agaricales</taxon>
        <taxon>Marasmiineae</taxon>
        <taxon>Mycenaceae</taxon>
        <taxon>Mycena</taxon>
    </lineage>
</organism>
<dbReference type="Pfam" id="PF08059">
    <property type="entry name" value="SEP"/>
    <property type="match status" value="1"/>
</dbReference>